<name>A0A9J2QB00_ASCLU</name>
<dbReference type="GO" id="GO:0031297">
    <property type="term" value="P:replication fork processing"/>
    <property type="evidence" value="ECO:0007669"/>
    <property type="project" value="TreeGrafter"/>
</dbReference>
<protein>
    <submittedName>
        <fullName evidence="6">Uncharacterized protein</fullName>
    </submittedName>
</protein>
<dbReference type="PANTHER" id="PTHR46358:SF1">
    <property type="entry name" value="TONSOKU-LIKE PROTEIN"/>
    <property type="match status" value="1"/>
</dbReference>
<evidence type="ECO:0000256" key="4">
    <source>
        <dbReference type="SAM" id="MobiDB-lite"/>
    </source>
</evidence>
<evidence type="ECO:0000313" key="6">
    <source>
        <dbReference type="WBParaSite" id="ALUE_0001879001-mRNA-1"/>
    </source>
</evidence>
<dbReference type="Gene3D" id="3.80.10.10">
    <property type="entry name" value="Ribonuclease Inhibitor"/>
    <property type="match status" value="1"/>
</dbReference>
<feature type="compositionally biased region" description="Low complexity" evidence="4">
    <location>
        <begin position="222"/>
        <end position="234"/>
    </location>
</feature>
<evidence type="ECO:0000256" key="1">
    <source>
        <dbReference type="ARBA" id="ARBA00004123"/>
    </source>
</evidence>
<proteinExistence type="predicted"/>
<reference evidence="6" key="1">
    <citation type="submission" date="2023-03" db="UniProtKB">
        <authorList>
            <consortium name="WormBaseParasite"/>
        </authorList>
    </citation>
    <scope>IDENTIFICATION</scope>
</reference>
<dbReference type="GO" id="GO:0000724">
    <property type="term" value="P:double-strand break repair via homologous recombination"/>
    <property type="evidence" value="ECO:0007669"/>
    <property type="project" value="TreeGrafter"/>
</dbReference>
<dbReference type="PANTHER" id="PTHR46358">
    <property type="entry name" value="TONSOKU-LIKE PROTEIN"/>
    <property type="match status" value="1"/>
</dbReference>
<comment type="subcellular location">
    <subcellularLocation>
        <location evidence="1">Nucleus</location>
    </subcellularLocation>
</comment>
<dbReference type="SUPFAM" id="SSF52047">
    <property type="entry name" value="RNI-like"/>
    <property type="match status" value="1"/>
</dbReference>
<dbReference type="GO" id="GO:0043596">
    <property type="term" value="C:nuclear replication fork"/>
    <property type="evidence" value="ECO:0007669"/>
    <property type="project" value="TreeGrafter"/>
</dbReference>
<accession>A0A9J2QB00</accession>
<keyword evidence="2" id="KW-0677">Repeat</keyword>
<organism evidence="5 6">
    <name type="scientific">Ascaris lumbricoides</name>
    <name type="common">Giant roundworm</name>
    <dbReference type="NCBI Taxonomy" id="6252"/>
    <lineage>
        <taxon>Eukaryota</taxon>
        <taxon>Metazoa</taxon>
        <taxon>Ecdysozoa</taxon>
        <taxon>Nematoda</taxon>
        <taxon>Chromadorea</taxon>
        <taxon>Rhabditida</taxon>
        <taxon>Spirurina</taxon>
        <taxon>Ascaridomorpha</taxon>
        <taxon>Ascaridoidea</taxon>
        <taxon>Ascarididae</taxon>
        <taxon>Ascaris</taxon>
    </lineage>
</organism>
<feature type="compositionally biased region" description="Polar residues" evidence="4">
    <location>
        <begin position="153"/>
        <end position="163"/>
    </location>
</feature>
<evidence type="ECO:0000313" key="5">
    <source>
        <dbReference type="Proteomes" id="UP000036681"/>
    </source>
</evidence>
<feature type="region of interest" description="Disordered" evidence="4">
    <location>
        <begin position="144"/>
        <end position="238"/>
    </location>
</feature>
<dbReference type="AlphaFoldDB" id="A0A9J2QB00"/>
<dbReference type="WBParaSite" id="ALUE_0001879001-mRNA-1">
    <property type="protein sequence ID" value="ALUE_0001879001-mRNA-1"/>
    <property type="gene ID" value="ALUE_0001879001"/>
</dbReference>
<evidence type="ECO:0000256" key="3">
    <source>
        <dbReference type="ARBA" id="ARBA00023242"/>
    </source>
</evidence>
<dbReference type="InterPro" id="IPR032675">
    <property type="entry name" value="LRR_dom_sf"/>
</dbReference>
<keyword evidence="3" id="KW-0539">Nucleus</keyword>
<sequence>MKGEKAAKSLTGMRQRSTLEQLSPDERNLREYRRMMCVLGRGSSHQHTTLNEAIPSAIDQPIHAEKAVDEILDVDEGLDTLLYGGEDGENSLKTTVIAHPSRSDCIDYAPIKQRDSFDESRHQNVNRERDNFIEEDILVTRRQISSRTRKRNSSPTVIRSSASKMARQRVIELPDSGSDEEPLVGSNRPADNAGRSRNEEDMLASTAVDESTEKLRSGVEKSSASSLMIPASSSHVRPLQTSVHSSCATSNTSMTQQPSTSSRLLLVRVAFMTDTGTRLKTKGIPFPSSSRVGDVRERCISEMRADGEFQSLSLFDGECELDDETPLELITDSSEQIVCRVCGWMPPSAAHIYSTKSTRVMYNILRALGDIFDGCLRLSEMNVGESTALITAMHAFAPHSLSAVQVDGNALSAEFIEAIAKMAADINQLSMNCCQLDSKSVRLLLEIGRNYPQLTDLSMSFNDLSSAAIPDNIASLVHACPILTSLHLASCNLGPSAMSQLVHAIAELHHLEDLDLSQNISVNSAHIAHILNSCSQLSRLNVAATAVTEISAKLNIVSKLCEVNLSLCELCGDAEPLFGWMLQCCDEIISVDLRATNITLLQLDTYCKGKGNKQPVTTLKLAGCAEVESDEGAFISMMKIVVTTDFGVRFELQEEFKNRIVAALPDSFAFCFV</sequence>
<dbReference type="Proteomes" id="UP000036681">
    <property type="component" value="Unplaced"/>
</dbReference>
<keyword evidence="5" id="KW-1185">Reference proteome</keyword>
<dbReference type="InterPro" id="IPR052311">
    <property type="entry name" value="MMS22L-TONSL_complex_comp"/>
</dbReference>
<evidence type="ECO:0000256" key="2">
    <source>
        <dbReference type="ARBA" id="ARBA00022737"/>
    </source>
</evidence>